<dbReference type="Proteomes" id="UP001066276">
    <property type="component" value="Chromosome 3_2"/>
</dbReference>
<dbReference type="InterPro" id="IPR042566">
    <property type="entry name" value="L1_C"/>
</dbReference>
<dbReference type="AlphaFoldDB" id="A0AAV7TIA1"/>
<evidence type="ECO:0000313" key="2">
    <source>
        <dbReference type="EMBL" id="KAJ1176143.1"/>
    </source>
</evidence>
<gene>
    <name evidence="2" type="ORF">NDU88_001426</name>
</gene>
<dbReference type="Gene3D" id="3.30.250.20">
    <property type="entry name" value="L1 transposable element, C-terminal domain"/>
    <property type="match status" value="1"/>
</dbReference>
<feature type="region of interest" description="Disordered" evidence="1">
    <location>
        <begin position="67"/>
        <end position="96"/>
    </location>
</feature>
<keyword evidence="3" id="KW-1185">Reference proteome</keyword>
<proteinExistence type="predicted"/>
<protein>
    <submittedName>
        <fullName evidence="2">Uncharacterized protein</fullName>
    </submittedName>
</protein>
<comment type="caution">
    <text evidence="2">The sequence shown here is derived from an EMBL/GenBank/DDBJ whole genome shotgun (WGS) entry which is preliminary data.</text>
</comment>
<dbReference type="EMBL" id="JANPWB010000006">
    <property type="protein sequence ID" value="KAJ1176143.1"/>
    <property type="molecule type" value="Genomic_DNA"/>
</dbReference>
<organism evidence="2 3">
    <name type="scientific">Pleurodeles waltl</name>
    <name type="common">Iberian ribbed newt</name>
    <dbReference type="NCBI Taxonomy" id="8319"/>
    <lineage>
        <taxon>Eukaryota</taxon>
        <taxon>Metazoa</taxon>
        <taxon>Chordata</taxon>
        <taxon>Craniata</taxon>
        <taxon>Vertebrata</taxon>
        <taxon>Euteleostomi</taxon>
        <taxon>Amphibia</taxon>
        <taxon>Batrachia</taxon>
        <taxon>Caudata</taxon>
        <taxon>Salamandroidea</taxon>
        <taxon>Salamandridae</taxon>
        <taxon>Pleurodelinae</taxon>
        <taxon>Pleurodeles</taxon>
    </lineage>
</organism>
<evidence type="ECO:0000256" key="1">
    <source>
        <dbReference type="SAM" id="MobiDB-lite"/>
    </source>
</evidence>
<feature type="compositionally biased region" description="Basic and acidic residues" evidence="1">
    <location>
        <begin position="68"/>
        <end position="78"/>
    </location>
</feature>
<accession>A0AAV7TIA1</accession>
<reference evidence="2" key="1">
    <citation type="journal article" date="2022" name="bioRxiv">
        <title>Sequencing and chromosome-scale assembly of the giantPleurodeles waltlgenome.</title>
        <authorList>
            <person name="Brown T."/>
            <person name="Elewa A."/>
            <person name="Iarovenko S."/>
            <person name="Subramanian E."/>
            <person name="Araus A.J."/>
            <person name="Petzold A."/>
            <person name="Susuki M."/>
            <person name="Suzuki K.-i.T."/>
            <person name="Hayashi T."/>
            <person name="Toyoda A."/>
            <person name="Oliveira C."/>
            <person name="Osipova E."/>
            <person name="Leigh N.D."/>
            <person name="Simon A."/>
            <person name="Yun M.H."/>
        </authorList>
    </citation>
    <scope>NUCLEOTIDE SEQUENCE</scope>
    <source>
        <strain evidence="2">20211129_DDA</strain>
        <tissue evidence="2">Liver</tissue>
    </source>
</reference>
<name>A0AAV7TIA1_PLEWA</name>
<sequence length="96" mass="10572">MKTVKPPPGPPEEPDGMRNVEVKSQLCKLCIRYGMLYPARLPVDVNSKARILENPSDALEFCKNIAKQPDRGSGDRPKGFPPDAQNSASMDMFPGE</sequence>
<evidence type="ECO:0000313" key="3">
    <source>
        <dbReference type="Proteomes" id="UP001066276"/>
    </source>
</evidence>